<dbReference type="Gene3D" id="1.50.10.10">
    <property type="match status" value="1"/>
</dbReference>
<comment type="caution">
    <text evidence="3">The sequence shown here is derived from an EMBL/GenBank/DDBJ whole genome shotgun (WGS) entry which is preliminary data.</text>
</comment>
<comment type="similarity">
    <text evidence="2">Belongs to the glycosyl hydrolase 88 family.</text>
</comment>
<dbReference type="InterPro" id="IPR052369">
    <property type="entry name" value="UG_Glycosaminoglycan_Hydrolase"/>
</dbReference>
<dbReference type="InterPro" id="IPR012341">
    <property type="entry name" value="6hp_glycosidase-like_sf"/>
</dbReference>
<protein>
    <submittedName>
        <fullName evidence="3">Glucuronyl hydrolase</fullName>
    </submittedName>
</protein>
<evidence type="ECO:0000256" key="2">
    <source>
        <dbReference type="ARBA" id="ARBA00038358"/>
    </source>
</evidence>
<dbReference type="InterPro" id="IPR010905">
    <property type="entry name" value="Glyco_hydro_88"/>
</dbReference>
<dbReference type="PANTHER" id="PTHR36845:SF1">
    <property type="entry name" value="HYDROLASE, PUTATIVE (AFU_ORTHOLOGUE AFUA_7G05090)-RELATED"/>
    <property type="match status" value="1"/>
</dbReference>
<dbReference type="Proteomes" id="UP000236162">
    <property type="component" value="Unassembled WGS sequence"/>
</dbReference>
<dbReference type="GO" id="GO:0016787">
    <property type="term" value="F:hydrolase activity"/>
    <property type="evidence" value="ECO:0007669"/>
    <property type="project" value="UniProtKB-KW"/>
</dbReference>
<evidence type="ECO:0000313" key="4">
    <source>
        <dbReference type="Proteomes" id="UP000236162"/>
    </source>
</evidence>
<proteinExistence type="inferred from homology"/>
<reference evidence="3 4" key="1">
    <citation type="submission" date="2017-04" db="EMBL/GenBank/DDBJ databases">
        <title>In vitro and in silico characterization of Lactobacillus paraplantarum D2-1, a starter culture for soymilk fermentation.</title>
        <authorList>
            <person name="Endo A."/>
            <person name="Sasaki F."/>
            <person name="Maeno S."/>
            <person name="Kanesaki Y."/>
            <person name="Kubota E."/>
            <person name="Torres G.A."/>
            <person name="Tomita S."/>
            <person name="Nakagawa J."/>
        </authorList>
    </citation>
    <scope>NUCLEOTIDE SEQUENCE [LARGE SCALE GENOMIC DNA]</scope>
    <source>
        <strain evidence="3 4">D2-1</strain>
    </source>
</reference>
<dbReference type="RefSeq" id="WP_033609115.1">
    <property type="nucleotide sequence ID" value="NZ_AVAI01000001.1"/>
</dbReference>
<keyword evidence="1 3" id="KW-0378">Hydrolase</keyword>
<dbReference type="EMBL" id="BDOR01000012">
    <property type="protein sequence ID" value="GBF02564.1"/>
    <property type="molecule type" value="Genomic_DNA"/>
</dbReference>
<evidence type="ECO:0000256" key="1">
    <source>
        <dbReference type="ARBA" id="ARBA00022801"/>
    </source>
</evidence>
<accession>A0ABQ0NC21</accession>
<dbReference type="InterPro" id="IPR008928">
    <property type="entry name" value="6-hairpin_glycosidase_sf"/>
</dbReference>
<dbReference type="SUPFAM" id="SSF48208">
    <property type="entry name" value="Six-hairpin glycosidases"/>
    <property type="match status" value="1"/>
</dbReference>
<name>A0ABQ0NC21_9LACO</name>
<organism evidence="3 4">
    <name type="scientific">Lactiplantibacillus paraplantarum</name>
    <dbReference type="NCBI Taxonomy" id="60520"/>
    <lineage>
        <taxon>Bacteria</taxon>
        <taxon>Bacillati</taxon>
        <taxon>Bacillota</taxon>
        <taxon>Bacilli</taxon>
        <taxon>Lactobacillales</taxon>
        <taxon>Lactobacillaceae</taxon>
        <taxon>Lactiplantibacillus</taxon>
    </lineage>
</organism>
<dbReference type="Pfam" id="PF07470">
    <property type="entry name" value="Glyco_hydro_88"/>
    <property type="match status" value="1"/>
</dbReference>
<sequence>MLRTQVTEKLEDLSHNVSSEWINQRLNDCVEKIRSMIPRFEGQFPSACTTNMAYRVKNNDDWTNGFWTAMMWMSYQVTGDDKFKQQAQQQLISFQERLDKHFILDHHDIGFLYSLSAVAGYRVTGDYQSMIIQAADALLARFQEKGQFIQAWGKKGAPNEYRLIIDSLLNLPLLFEASKLSGNQQYAKVARAHYQQVIKHIVRQDYSTYHTFYYDPRTGTPLKGATAQGYSDDSCWARGQAWILLGMPLYKRFNPDMIEKGQYQHLLNYYFEHLGKDGIPYWDLIFDDSSHEPEDSSAAAIVACGLIEADQQQYQQDGIVYAKGILAALDRYRTISGQEGLLQHGVYAYSEGKGVDEANLWGDYFYMEALMRLTNLEWPTYW</sequence>
<gene>
    <name evidence="3" type="ORF">LPPLD21_02114</name>
</gene>
<evidence type="ECO:0000313" key="3">
    <source>
        <dbReference type="EMBL" id="GBF02564.1"/>
    </source>
</evidence>
<keyword evidence="4" id="KW-1185">Reference proteome</keyword>
<dbReference type="PANTHER" id="PTHR36845">
    <property type="entry name" value="HYDROLASE, PUTATIVE (AFU_ORTHOLOGUE AFUA_7G05090)-RELATED"/>
    <property type="match status" value="1"/>
</dbReference>